<dbReference type="EC" id="7.1.1.9" evidence="16"/>
<evidence type="ECO:0000256" key="8">
    <source>
        <dbReference type="ARBA" id="ARBA00022967"/>
    </source>
</evidence>
<feature type="transmembrane region" description="Helical" evidence="16">
    <location>
        <begin position="469"/>
        <end position="491"/>
    </location>
</feature>
<dbReference type="EMBL" id="BSOG01000001">
    <property type="protein sequence ID" value="GLR11495.1"/>
    <property type="molecule type" value="Genomic_DNA"/>
</dbReference>
<dbReference type="SUPFAM" id="SSF81442">
    <property type="entry name" value="Cytochrome c oxidase subunit I-like"/>
    <property type="match status" value="1"/>
</dbReference>
<feature type="transmembrane region" description="Helical" evidence="16">
    <location>
        <begin position="122"/>
        <end position="145"/>
    </location>
</feature>
<comment type="similarity">
    <text evidence="15">Belongs to the heme-copper respiratory oxidase family.</text>
</comment>
<dbReference type="PROSITE" id="PS50855">
    <property type="entry name" value="COX1"/>
    <property type="match status" value="1"/>
</dbReference>
<dbReference type="RefSeq" id="WP_284194650.1">
    <property type="nucleotide sequence ID" value="NZ_BSOG01000001.1"/>
</dbReference>
<comment type="catalytic activity">
    <reaction evidence="14 16">
        <text>4 Fe(II)-[cytochrome c] + O2 + 8 H(+)(in) = 4 Fe(III)-[cytochrome c] + 2 H2O + 4 H(+)(out)</text>
        <dbReference type="Rhea" id="RHEA:11436"/>
        <dbReference type="Rhea" id="RHEA-COMP:10350"/>
        <dbReference type="Rhea" id="RHEA-COMP:14399"/>
        <dbReference type="ChEBI" id="CHEBI:15377"/>
        <dbReference type="ChEBI" id="CHEBI:15378"/>
        <dbReference type="ChEBI" id="CHEBI:15379"/>
        <dbReference type="ChEBI" id="CHEBI:29033"/>
        <dbReference type="ChEBI" id="CHEBI:29034"/>
        <dbReference type="EC" id="7.1.1.9"/>
    </reaction>
</comment>
<keyword evidence="3 15" id="KW-0813">Transport</keyword>
<evidence type="ECO:0000313" key="18">
    <source>
        <dbReference type="EMBL" id="GLR11495.1"/>
    </source>
</evidence>
<evidence type="ECO:0000256" key="7">
    <source>
        <dbReference type="ARBA" id="ARBA00022723"/>
    </source>
</evidence>
<evidence type="ECO:0000256" key="10">
    <source>
        <dbReference type="ARBA" id="ARBA00022989"/>
    </source>
</evidence>
<dbReference type="Proteomes" id="UP001156706">
    <property type="component" value="Unassembled WGS sequence"/>
</dbReference>
<comment type="subcellular location">
    <subcellularLocation>
        <location evidence="16">Cell membrane</location>
        <topology evidence="16">Multi-pass membrane protein</topology>
    </subcellularLocation>
    <subcellularLocation>
        <location evidence="1">Membrane</location>
        <topology evidence="1">Multi-pass membrane protein</topology>
    </subcellularLocation>
</comment>
<keyword evidence="5 15" id="KW-0679">Respiratory chain</keyword>
<keyword evidence="11 16" id="KW-0408">Iron</keyword>
<keyword evidence="19" id="KW-1185">Reference proteome</keyword>
<feature type="transmembrane region" description="Helical" evidence="16">
    <location>
        <begin position="354"/>
        <end position="380"/>
    </location>
</feature>
<dbReference type="InterPro" id="IPR023615">
    <property type="entry name" value="Cyt_c_Oxase_su1_BS"/>
</dbReference>
<keyword evidence="12 16" id="KW-0186">Copper</keyword>
<keyword evidence="10 16" id="KW-1133">Transmembrane helix</keyword>
<dbReference type="CDD" id="cd01663">
    <property type="entry name" value="Cyt_c_Oxidase_I"/>
    <property type="match status" value="1"/>
</dbReference>
<evidence type="ECO:0000256" key="16">
    <source>
        <dbReference type="RuleBase" id="RU363061"/>
    </source>
</evidence>
<keyword evidence="16" id="KW-1003">Cell membrane</keyword>
<evidence type="ECO:0000256" key="1">
    <source>
        <dbReference type="ARBA" id="ARBA00004141"/>
    </source>
</evidence>
<evidence type="ECO:0000256" key="11">
    <source>
        <dbReference type="ARBA" id="ARBA00023004"/>
    </source>
</evidence>
<evidence type="ECO:0000256" key="14">
    <source>
        <dbReference type="ARBA" id="ARBA00047816"/>
    </source>
</evidence>
<evidence type="ECO:0000256" key="6">
    <source>
        <dbReference type="ARBA" id="ARBA00022692"/>
    </source>
</evidence>
<keyword evidence="8" id="KW-1278">Translocase</keyword>
<dbReference type="InterPro" id="IPR023616">
    <property type="entry name" value="Cyt_c_oxase-like_su1_dom"/>
</dbReference>
<evidence type="ECO:0000256" key="5">
    <source>
        <dbReference type="ARBA" id="ARBA00022660"/>
    </source>
</evidence>
<feature type="transmembrane region" description="Helical" evidence="16">
    <location>
        <begin position="248"/>
        <end position="272"/>
    </location>
</feature>
<comment type="pathway">
    <text evidence="2 16">Energy metabolism; oxidative phosphorylation.</text>
</comment>
<feature type="transmembrane region" description="Helical" evidence="16">
    <location>
        <begin position="201"/>
        <end position="228"/>
    </location>
</feature>
<keyword evidence="7 16" id="KW-0479">Metal-binding</keyword>
<reference evidence="19" key="1">
    <citation type="journal article" date="2019" name="Int. J. Syst. Evol. Microbiol.">
        <title>The Global Catalogue of Microorganisms (GCM) 10K type strain sequencing project: providing services to taxonomists for standard genome sequencing and annotation.</title>
        <authorList>
            <consortium name="The Broad Institute Genomics Platform"/>
            <consortium name="The Broad Institute Genome Sequencing Center for Infectious Disease"/>
            <person name="Wu L."/>
            <person name="Ma J."/>
        </authorList>
    </citation>
    <scope>NUCLEOTIDE SEQUENCE [LARGE SCALE GENOMIC DNA]</scope>
    <source>
        <strain evidence="19">NBRC 110044</strain>
    </source>
</reference>
<evidence type="ECO:0000256" key="9">
    <source>
        <dbReference type="ARBA" id="ARBA00022982"/>
    </source>
</evidence>
<evidence type="ECO:0000256" key="13">
    <source>
        <dbReference type="ARBA" id="ARBA00023136"/>
    </source>
</evidence>
<keyword evidence="4 15" id="KW-0349">Heme</keyword>
<evidence type="ECO:0000256" key="12">
    <source>
        <dbReference type="ARBA" id="ARBA00023008"/>
    </source>
</evidence>
<dbReference type="PROSITE" id="PS00077">
    <property type="entry name" value="COX1_CUB"/>
    <property type="match status" value="1"/>
</dbReference>
<proteinExistence type="inferred from homology"/>
<protein>
    <recommendedName>
        <fullName evidence="16">Cytochrome c oxidase subunit 1</fullName>
        <ecNumber evidence="16">7.1.1.9</ecNumber>
    </recommendedName>
</protein>
<dbReference type="InterPro" id="IPR014241">
    <property type="entry name" value="Cyt_c_oxidase_su1_bac"/>
</dbReference>
<dbReference type="PRINTS" id="PR01165">
    <property type="entry name" value="CYCOXIDASEI"/>
</dbReference>
<comment type="caution">
    <text evidence="18">The sequence shown here is derived from an EMBL/GenBank/DDBJ whole genome shotgun (WGS) entry which is preliminary data.</text>
</comment>
<keyword evidence="6 15" id="KW-0812">Transmembrane</keyword>
<organism evidence="18 19">
    <name type="scientific">Chitinimonas prasina</name>
    <dbReference type="NCBI Taxonomy" id="1434937"/>
    <lineage>
        <taxon>Bacteria</taxon>
        <taxon>Pseudomonadati</taxon>
        <taxon>Pseudomonadota</taxon>
        <taxon>Betaproteobacteria</taxon>
        <taxon>Neisseriales</taxon>
        <taxon>Chitinibacteraceae</taxon>
        <taxon>Chitinimonas</taxon>
    </lineage>
</organism>
<dbReference type="PANTHER" id="PTHR10422:SF18">
    <property type="entry name" value="CYTOCHROME C OXIDASE SUBUNIT 1"/>
    <property type="match status" value="1"/>
</dbReference>
<name>A0ABQ5Y973_9NEIS</name>
<evidence type="ECO:0000256" key="3">
    <source>
        <dbReference type="ARBA" id="ARBA00022448"/>
    </source>
</evidence>
<evidence type="ECO:0000313" key="19">
    <source>
        <dbReference type="Proteomes" id="UP001156706"/>
    </source>
</evidence>
<evidence type="ECO:0000259" key="17">
    <source>
        <dbReference type="PROSITE" id="PS50855"/>
    </source>
</evidence>
<dbReference type="InterPro" id="IPR000883">
    <property type="entry name" value="Cyt_C_Oxase_1"/>
</dbReference>
<accession>A0ABQ5Y973</accession>
<gene>
    <name evidence="18" type="primary">ctaD</name>
    <name evidence="18" type="ORF">GCM10007907_02850</name>
</gene>
<feature type="transmembrane region" description="Helical" evidence="16">
    <location>
        <begin position="430"/>
        <end position="449"/>
    </location>
</feature>
<dbReference type="NCBIfam" id="TIGR02891">
    <property type="entry name" value="CtaD_CoxA"/>
    <property type="match status" value="1"/>
</dbReference>
<keyword evidence="9 15" id="KW-0249">Electron transport</keyword>
<dbReference type="Pfam" id="PF00115">
    <property type="entry name" value="COX1"/>
    <property type="match status" value="1"/>
</dbReference>
<keyword evidence="13 16" id="KW-0472">Membrane</keyword>
<evidence type="ECO:0000256" key="2">
    <source>
        <dbReference type="ARBA" id="ARBA00004673"/>
    </source>
</evidence>
<dbReference type="Gene3D" id="1.20.210.10">
    <property type="entry name" value="Cytochrome c oxidase-like, subunit I domain"/>
    <property type="match status" value="1"/>
</dbReference>
<feature type="transmembrane region" description="Helical" evidence="16">
    <location>
        <begin position="392"/>
        <end position="414"/>
    </location>
</feature>
<feature type="transmembrane region" description="Helical" evidence="16">
    <location>
        <begin position="39"/>
        <end position="61"/>
    </location>
</feature>
<dbReference type="InterPro" id="IPR036927">
    <property type="entry name" value="Cyt_c_oxase-like_su1_sf"/>
</dbReference>
<feature type="transmembrane region" description="Helical" evidence="16">
    <location>
        <begin position="284"/>
        <end position="306"/>
    </location>
</feature>
<feature type="transmembrane region" description="Helical" evidence="16">
    <location>
        <begin position="318"/>
        <end position="342"/>
    </location>
</feature>
<sequence length="544" mass="60381">MTTTVHTPDHAHGDDHHDHHPHGLTRWLAATNHKDIGTLYMWFAFIMFLTGGVMALCIRAELFSPGLQFVRPELFNQFTTLHGLIMVFGAIMPAFTGLANWMIPLMIGAPDMAFARMNNWSFWLLPPAALLLMISFAVPGGAAAAGWTLYAPLSTQMGMGMDLTIFAIHIMGISSIMGAINIITTILNMRAPGMTMMKMPMFVWTSLITAYLLIAVMPVLAGAVTMVLTDRHFGTSFFNAAGGGDPVLYQHIFWFFGHPEVYIMALPAFGVVSQVIPTFARKTLFGYHSMVYATSSIAILSFMVWAHHMYSVGMPVTAQLFFMYATTLIAVPTGVKVFNWIATMWKGSMTFETPMLFAIGFVCLFTMGGFSGVVLSIAAVDIQLHDTYYVVAHFHYVLVAGALFSLFAAVYYWLPKWTGFMYSETRGKIHFWWSMIAFNVTFFPMHFLGLAGMPRRIPDYAVQFTEFNALASVGAFAFGIAQIYFLFAVLLPTIRGGAGPAPAKPWEGGNTLEWEVPSPAPFHTWEQPPSRELVDKLAAQQQLH</sequence>
<evidence type="ECO:0000256" key="4">
    <source>
        <dbReference type="ARBA" id="ARBA00022617"/>
    </source>
</evidence>
<dbReference type="InterPro" id="IPR033944">
    <property type="entry name" value="Cyt_c_oxase_su1_dom"/>
</dbReference>
<feature type="domain" description="Cytochrome oxidase subunit I profile" evidence="17">
    <location>
        <begin position="27"/>
        <end position="532"/>
    </location>
</feature>
<dbReference type="PANTHER" id="PTHR10422">
    <property type="entry name" value="CYTOCHROME C OXIDASE SUBUNIT 1"/>
    <property type="match status" value="1"/>
</dbReference>
<evidence type="ECO:0000256" key="15">
    <source>
        <dbReference type="RuleBase" id="RU000370"/>
    </source>
</evidence>
<comment type="function">
    <text evidence="16">Cytochrome c oxidase is the component of the respiratory chain that catalyzes the reduction of oxygen to water. Subunits 1-3 form the functional core of the enzyme complex. CO I is the catalytic subunit of the enzyme. Electrons originating in cytochrome c are transferred via the copper A center of subunit 2 and heme A of subunit 1 to the bimetallic center formed by heme A3 and copper B.</text>
</comment>
<feature type="transmembrane region" description="Helical" evidence="16">
    <location>
        <begin position="81"/>
        <end position="101"/>
    </location>
</feature>
<feature type="transmembrane region" description="Helical" evidence="16">
    <location>
        <begin position="165"/>
        <end position="189"/>
    </location>
</feature>